<gene>
    <name evidence="3" type="ORF">ALAG00032_LOCUS1061</name>
</gene>
<proteinExistence type="predicted"/>
<feature type="signal peptide" evidence="2">
    <location>
        <begin position="1"/>
        <end position="18"/>
    </location>
</feature>
<feature type="transmembrane region" description="Helical" evidence="1">
    <location>
        <begin position="192"/>
        <end position="210"/>
    </location>
</feature>
<evidence type="ECO:0008006" key="4">
    <source>
        <dbReference type="Google" id="ProtNLM"/>
    </source>
</evidence>
<dbReference type="AlphaFoldDB" id="A0A7S3JRG9"/>
<evidence type="ECO:0000256" key="1">
    <source>
        <dbReference type="SAM" id="Phobius"/>
    </source>
</evidence>
<evidence type="ECO:0000313" key="3">
    <source>
        <dbReference type="EMBL" id="CAE0360331.1"/>
    </source>
</evidence>
<feature type="transmembrane region" description="Helical" evidence="1">
    <location>
        <begin position="168"/>
        <end position="186"/>
    </location>
</feature>
<feature type="transmembrane region" description="Helical" evidence="1">
    <location>
        <begin position="77"/>
        <end position="100"/>
    </location>
</feature>
<dbReference type="EMBL" id="HBIJ01001459">
    <property type="protein sequence ID" value="CAE0360331.1"/>
    <property type="molecule type" value="Transcribed_RNA"/>
</dbReference>
<name>A0A7S3JRG9_9STRA</name>
<accession>A0A7S3JRG9</accession>
<protein>
    <recommendedName>
        <fullName evidence="4">Fatty acid desaturase domain-containing protein</fullName>
    </recommendedName>
</protein>
<keyword evidence="2" id="KW-0732">Signal</keyword>
<evidence type="ECO:0000256" key="2">
    <source>
        <dbReference type="SAM" id="SignalP"/>
    </source>
</evidence>
<reference evidence="3" key="1">
    <citation type="submission" date="2021-01" db="EMBL/GenBank/DDBJ databases">
        <authorList>
            <person name="Corre E."/>
            <person name="Pelletier E."/>
            <person name="Niang G."/>
            <person name="Scheremetjew M."/>
            <person name="Finn R."/>
            <person name="Kale V."/>
            <person name="Holt S."/>
            <person name="Cochrane G."/>
            <person name="Meng A."/>
            <person name="Brown T."/>
            <person name="Cohen L."/>
        </authorList>
    </citation>
    <scope>NUCLEOTIDE SEQUENCE</scope>
    <source>
        <strain evidence="3">CCMP1510</strain>
    </source>
</reference>
<keyword evidence="1" id="KW-0472">Membrane</keyword>
<keyword evidence="1" id="KW-1133">Transmembrane helix</keyword>
<sequence length="281" mass="31740">MIQYLVVLLLSLSGPVDGFQMIEHRAGRVRNSGLSLVKAAKVSLVESATMENGKLDVRKLSAEAAFETKPLAQVWGLIYFGIMTTAVFSTILPGFVRLILIQYIAFSFFEYSFHRWCMHAPRGSVRDKIFARWNRLHVQHHVDTNNDMTMIDDYNFKGIRFNYLTSKLAVVIGSLISLAFCALTGLSSDLPLWLTPVAASIVSLYHGFLWQRLHVDSHSLNGSIEWDDGLPYLDAIPTGNRYARWLLTNHIGHHWAGGKSNYNIVFPGPDHLFGTFVRLKQ</sequence>
<keyword evidence="1" id="KW-0812">Transmembrane</keyword>
<organism evidence="3">
    <name type="scientific">Aureoumbra lagunensis</name>
    <dbReference type="NCBI Taxonomy" id="44058"/>
    <lineage>
        <taxon>Eukaryota</taxon>
        <taxon>Sar</taxon>
        <taxon>Stramenopiles</taxon>
        <taxon>Ochrophyta</taxon>
        <taxon>Pelagophyceae</taxon>
        <taxon>Pelagomonadales</taxon>
        <taxon>Aureoumbra</taxon>
    </lineage>
</organism>
<feature type="chain" id="PRO_5031086489" description="Fatty acid desaturase domain-containing protein" evidence="2">
    <location>
        <begin position="19"/>
        <end position="281"/>
    </location>
</feature>